<dbReference type="InterPro" id="IPR029052">
    <property type="entry name" value="Metallo-depent_PP-like"/>
</dbReference>
<dbReference type="GO" id="GO:0046872">
    <property type="term" value="F:metal ion binding"/>
    <property type="evidence" value="ECO:0007669"/>
    <property type="project" value="UniProtKB-KW"/>
</dbReference>
<comment type="similarity">
    <text evidence="1 2">Belongs to the metallophosphoesterase superfamily. YfcE family.</text>
</comment>
<dbReference type="PANTHER" id="PTHR11124">
    <property type="entry name" value="VACUOLAR SORTING PROTEIN VPS29"/>
    <property type="match status" value="1"/>
</dbReference>
<dbReference type="NCBIfam" id="TIGR00040">
    <property type="entry name" value="yfcE"/>
    <property type="match status" value="1"/>
</dbReference>
<evidence type="ECO:0000313" key="5">
    <source>
        <dbReference type="Proteomes" id="UP000218887"/>
    </source>
</evidence>
<gene>
    <name evidence="4" type="ORF">CIL05_20665</name>
</gene>
<protein>
    <recommendedName>
        <fullName evidence="2">Phosphoesterase</fullName>
        <ecNumber evidence="2">3.1.4.-</ecNumber>
    </recommendedName>
</protein>
<dbReference type="SUPFAM" id="SSF56300">
    <property type="entry name" value="Metallo-dependent phosphatases"/>
    <property type="match status" value="1"/>
</dbReference>
<dbReference type="AlphaFoldDB" id="A0A2A2I6S7"/>
<evidence type="ECO:0000259" key="3">
    <source>
        <dbReference type="Pfam" id="PF12850"/>
    </source>
</evidence>
<dbReference type="OrthoDB" id="9800565at2"/>
<name>A0A2A2I6S7_9BACI</name>
<organism evidence="4 5">
    <name type="scientific">Virgibacillus profundi</name>
    <dbReference type="NCBI Taxonomy" id="2024555"/>
    <lineage>
        <taxon>Bacteria</taxon>
        <taxon>Bacillati</taxon>
        <taxon>Bacillota</taxon>
        <taxon>Bacilli</taxon>
        <taxon>Bacillales</taxon>
        <taxon>Bacillaceae</taxon>
        <taxon>Virgibacillus</taxon>
    </lineage>
</organism>
<comment type="caution">
    <text evidence="4">The sequence shown here is derived from an EMBL/GenBank/DDBJ whole genome shotgun (WGS) entry which is preliminary data.</text>
</comment>
<dbReference type="InterPro" id="IPR041802">
    <property type="entry name" value="MPP_YfcE"/>
</dbReference>
<dbReference type="RefSeq" id="WP_095657439.1">
    <property type="nucleotide sequence ID" value="NZ_NPOA01000022.1"/>
</dbReference>
<dbReference type="CDD" id="cd00841">
    <property type="entry name" value="MPP_YfcE"/>
    <property type="match status" value="1"/>
</dbReference>
<dbReference type="InterPro" id="IPR000979">
    <property type="entry name" value="Phosphodiesterase_MJ0936/Vps29"/>
</dbReference>
<keyword evidence="2" id="KW-0479">Metal-binding</keyword>
<evidence type="ECO:0000313" key="4">
    <source>
        <dbReference type="EMBL" id="PAV27711.1"/>
    </source>
</evidence>
<dbReference type="InterPro" id="IPR024654">
    <property type="entry name" value="Calcineurin-like_PHP_lpxH"/>
</dbReference>
<dbReference type="GO" id="GO:0016787">
    <property type="term" value="F:hydrolase activity"/>
    <property type="evidence" value="ECO:0007669"/>
    <property type="project" value="UniProtKB-UniRule"/>
</dbReference>
<accession>A0A2A2I6S7</accession>
<sequence>MTKVLIISDSHGLTEEFAHIKERHQLKYMIHCGDSELGPDDPLLDDFYKVGGNCDFDPRYPEEQLINIDGLRFFVTHGHLHHVKTNLMTISYRAKEENAQVICFGHTHIAGAEHVDKQLFINPGSIRMPRNRKEKTYAIMEWDSPEDVTVNFYSIDGKPVEELKCNASF</sequence>
<evidence type="ECO:0000256" key="2">
    <source>
        <dbReference type="RuleBase" id="RU362039"/>
    </source>
</evidence>
<dbReference type="Proteomes" id="UP000218887">
    <property type="component" value="Unassembled WGS sequence"/>
</dbReference>
<feature type="domain" description="Calcineurin-like phosphoesterase" evidence="3">
    <location>
        <begin position="3"/>
        <end position="143"/>
    </location>
</feature>
<keyword evidence="5" id="KW-1185">Reference proteome</keyword>
<dbReference type="Gene3D" id="3.60.21.10">
    <property type="match status" value="1"/>
</dbReference>
<reference evidence="4 5" key="1">
    <citation type="submission" date="2017-08" db="EMBL/GenBank/DDBJ databases">
        <title>Virgibacillus indicus sp. nov. and Virgibacillus profoundi sp. nov, two moderately halophilic bacteria isolated from marine sediment by using the Microfluidic Streak Plate.</title>
        <authorList>
            <person name="Xu B."/>
            <person name="Hu B."/>
            <person name="Wang J."/>
            <person name="Zhu Y."/>
            <person name="Huang L."/>
            <person name="Du W."/>
            <person name="Huang Y."/>
        </authorList>
    </citation>
    <scope>NUCLEOTIDE SEQUENCE [LARGE SCALE GENOMIC DNA]</scope>
    <source>
        <strain evidence="4 5">IO3-P3-H5</strain>
    </source>
</reference>
<comment type="cofactor">
    <cofactor evidence="2">
        <name>a divalent metal cation</name>
        <dbReference type="ChEBI" id="CHEBI:60240"/>
    </cofactor>
</comment>
<dbReference type="Pfam" id="PF12850">
    <property type="entry name" value="Metallophos_2"/>
    <property type="match status" value="1"/>
</dbReference>
<dbReference type="EC" id="3.1.4.-" evidence="2"/>
<evidence type="ECO:0000256" key="1">
    <source>
        <dbReference type="ARBA" id="ARBA00008950"/>
    </source>
</evidence>
<proteinExistence type="inferred from homology"/>
<dbReference type="EMBL" id="NPOA01000022">
    <property type="protein sequence ID" value="PAV27711.1"/>
    <property type="molecule type" value="Genomic_DNA"/>
</dbReference>